<dbReference type="GO" id="GO:0034198">
    <property type="term" value="P:cellular response to amino acid starvation"/>
    <property type="evidence" value="ECO:0007669"/>
    <property type="project" value="TreeGrafter"/>
</dbReference>
<feature type="region of interest" description="Disordered" evidence="11">
    <location>
        <begin position="238"/>
        <end position="257"/>
    </location>
</feature>
<dbReference type="AlphaFoldDB" id="A0A1Y2HYF8"/>
<comment type="similarity">
    <text evidence="2">Belongs to the WD repeat SEC13 family.</text>
</comment>
<dbReference type="SUPFAM" id="SSF50978">
    <property type="entry name" value="WD40 repeat-like"/>
    <property type="match status" value="1"/>
</dbReference>
<evidence type="ECO:0000313" key="13">
    <source>
        <dbReference type="Proteomes" id="UP000193411"/>
    </source>
</evidence>
<evidence type="ECO:0000256" key="8">
    <source>
        <dbReference type="ARBA" id="ARBA00023132"/>
    </source>
</evidence>
<feature type="region of interest" description="Disordered" evidence="11">
    <location>
        <begin position="1"/>
        <end position="44"/>
    </location>
</feature>
<feature type="repeat" description="WD" evidence="10">
    <location>
        <begin position="441"/>
        <end position="472"/>
    </location>
</feature>
<dbReference type="GO" id="GO:0051028">
    <property type="term" value="P:mRNA transport"/>
    <property type="evidence" value="ECO:0007669"/>
    <property type="project" value="UniProtKB-KW"/>
</dbReference>
<proteinExistence type="inferred from homology"/>
<dbReference type="Gene3D" id="2.130.10.10">
    <property type="entry name" value="YVTN repeat-like/Quinoprotein amine dehydrogenase"/>
    <property type="match status" value="1"/>
</dbReference>
<evidence type="ECO:0000256" key="4">
    <source>
        <dbReference type="ARBA" id="ARBA00022574"/>
    </source>
</evidence>
<comment type="caution">
    <text evidence="12">The sequence shown here is derived from an EMBL/GenBank/DDBJ whole genome shotgun (WGS) entry which is preliminary data.</text>
</comment>
<keyword evidence="5" id="KW-0677">Repeat</keyword>
<keyword evidence="6" id="KW-0509">mRNA transport</keyword>
<dbReference type="OrthoDB" id="5566198at2759"/>
<protein>
    <submittedName>
        <fullName evidence="12">WD40-repeat-containing domain protein</fullName>
    </submittedName>
</protein>
<dbReference type="InterPro" id="IPR001680">
    <property type="entry name" value="WD40_rpt"/>
</dbReference>
<keyword evidence="13" id="KW-1185">Reference proteome</keyword>
<sequence length="496" mass="53501">MSQSQATASHSTAHHLPPHSYHHNHNSHHHHHHHPHHPSNAQPPARRLSLLDASHDDLIHDLQFDFYGSRLVTASSDQRLKVWDWCATSHAWTLNDAWKAHEASIVRVAFGHPDYGHVLASCSYDRTVRIWEEMDSEPLGSGKRWVERARLVDSRASVTDIAFSPTHLGLKLATASVDGMVRVYEAMDVVNLAHWTLMDEFEVYPDARESDGTLCLSWCKSKHLFPLPVPMATNPALLSATSSSAGNPPHHQQHPHNPQGFITPSAMLAVGCGRDHSARLFFHDAQRNRWFAGDLLPGHTDLVHDISWAPGMGRSYQLVATACRDGHVRIFRIASATSPLLTRPGPPGSPGIESPVMLTTPHVRGIGGQSGQAAAQRFPPGSLPAHALNAFAAAAASAATPAGGGSSADEHAAGATVAANGTSVSSQLANTPAHIALVASLPDHDNQVWRVQWNITGTVLSSAGDDGAVRLWRAMGPAATRWTCVSMVNTEKGEAK</sequence>
<keyword evidence="8" id="KW-0811">Translocation</keyword>
<gene>
    <name evidence="12" type="ORF">BCR44DRAFT_40299</name>
</gene>
<evidence type="ECO:0000256" key="6">
    <source>
        <dbReference type="ARBA" id="ARBA00022816"/>
    </source>
</evidence>
<name>A0A1Y2HYF8_9FUNG</name>
<accession>A0A1Y2HYF8</accession>
<dbReference type="InterPro" id="IPR020472">
    <property type="entry name" value="WD40_PAC1"/>
</dbReference>
<dbReference type="InterPro" id="IPR036322">
    <property type="entry name" value="WD40_repeat_dom_sf"/>
</dbReference>
<dbReference type="InterPro" id="IPR037363">
    <property type="entry name" value="Sec13/Seh1_fam"/>
</dbReference>
<dbReference type="InterPro" id="IPR015943">
    <property type="entry name" value="WD40/YVTN_repeat-like_dom_sf"/>
</dbReference>
<dbReference type="PROSITE" id="PS50294">
    <property type="entry name" value="WD_REPEATS_REGION"/>
    <property type="match status" value="3"/>
</dbReference>
<evidence type="ECO:0000256" key="9">
    <source>
        <dbReference type="ARBA" id="ARBA00023242"/>
    </source>
</evidence>
<evidence type="ECO:0000256" key="3">
    <source>
        <dbReference type="ARBA" id="ARBA00022448"/>
    </source>
</evidence>
<keyword evidence="3" id="KW-0813">Transport</keyword>
<keyword evidence="4 10" id="KW-0853">WD repeat</keyword>
<keyword evidence="7" id="KW-0653">Protein transport</keyword>
<evidence type="ECO:0000256" key="5">
    <source>
        <dbReference type="ARBA" id="ARBA00022737"/>
    </source>
</evidence>
<feature type="repeat" description="WD" evidence="10">
    <location>
        <begin position="52"/>
        <end position="84"/>
    </location>
</feature>
<dbReference type="Proteomes" id="UP000193411">
    <property type="component" value="Unassembled WGS sequence"/>
</dbReference>
<comment type="subcellular location">
    <subcellularLocation>
        <location evidence="1">Nucleus</location>
        <location evidence="1">Nuclear pore complex</location>
    </subcellularLocation>
</comment>
<feature type="compositionally biased region" description="Basic residues" evidence="11">
    <location>
        <begin position="12"/>
        <end position="37"/>
    </location>
</feature>
<evidence type="ECO:0000313" key="12">
    <source>
        <dbReference type="EMBL" id="ORZ38984.1"/>
    </source>
</evidence>
<dbReference type="GO" id="GO:0015031">
    <property type="term" value="P:protein transport"/>
    <property type="evidence" value="ECO:0007669"/>
    <property type="project" value="UniProtKB-KW"/>
</dbReference>
<organism evidence="12 13">
    <name type="scientific">Catenaria anguillulae PL171</name>
    <dbReference type="NCBI Taxonomy" id="765915"/>
    <lineage>
        <taxon>Eukaryota</taxon>
        <taxon>Fungi</taxon>
        <taxon>Fungi incertae sedis</taxon>
        <taxon>Blastocladiomycota</taxon>
        <taxon>Blastocladiomycetes</taxon>
        <taxon>Blastocladiales</taxon>
        <taxon>Catenariaceae</taxon>
        <taxon>Catenaria</taxon>
    </lineage>
</organism>
<dbReference type="PRINTS" id="PR00320">
    <property type="entry name" value="GPROTEINBRPT"/>
</dbReference>
<dbReference type="PROSITE" id="PS50082">
    <property type="entry name" value="WD_REPEATS_2"/>
    <property type="match status" value="3"/>
</dbReference>
<evidence type="ECO:0000256" key="2">
    <source>
        <dbReference type="ARBA" id="ARBA00010102"/>
    </source>
</evidence>
<evidence type="ECO:0000256" key="1">
    <source>
        <dbReference type="ARBA" id="ARBA00004567"/>
    </source>
</evidence>
<keyword evidence="8" id="KW-0906">Nuclear pore complex</keyword>
<reference evidence="12 13" key="1">
    <citation type="submission" date="2016-07" db="EMBL/GenBank/DDBJ databases">
        <title>Pervasive Adenine N6-methylation of Active Genes in Fungi.</title>
        <authorList>
            <consortium name="DOE Joint Genome Institute"/>
            <person name="Mondo S.J."/>
            <person name="Dannebaum R.O."/>
            <person name="Kuo R.C."/>
            <person name="Labutti K."/>
            <person name="Haridas S."/>
            <person name="Kuo A."/>
            <person name="Salamov A."/>
            <person name="Ahrendt S.R."/>
            <person name="Lipzen A."/>
            <person name="Sullivan W."/>
            <person name="Andreopoulos W.B."/>
            <person name="Clum A."/>
            <person name="Lindquist E."/>
            <person name="Daum C."/>
            <person name="Ramamoorthy G.K."/>
            <person name="Gryganskyi A."/>
            <person name="Culley D."/>
            <person name="Magnuson J.K."/>
            <person name="James T.Y."/>
            <person name="O'Malley M.A."/>
            <person name="Stajich J.E."/>
            <person name="Spatafora J.W."/>
            <person name="Visel A."/>
            <person name="Grigoriev I.V."/>
        </authorList>
    </citation>
    <scope>NUCLEOTIDE SEQUENCE [LARGE SCALE GENOMIC DNA]</scope>
    <source>
        <strain evidence="12 13">PL171</strain>
    </source>
</reference>
<dbReference type="GO" id="GO:0031080">
    <property type="term" value="C:nuclear pore outer ring"/>
    <property type="evidence" value="ECO:0007669"/>
    <property type="project" value="TreeGrafter"/>
</dbReference>
<dbReference type="PANTHER" id="PTHR11024:SF3">
    <property type="entry name" value="NUCLEOPORIN SEH1"/>
    <property type="match status" value="1"/>
</dbReference>
<feature type="compositionally biased region" description="Low complexity" evidence="11">
    <location>
        <begin position="1"/>
        <end position="11"/>
    </location>
</feature>
<dbReference type="EMBL" id="MCFL01000007">
    <property type="protein sequence ID" value="ORZ38984.1"/>
    <property type="molecule type" value="Genomic_DNA"/>
</dbReference>
<evidence type="ECO:0000256" key="7">
    <source>
        <dbReference type="ARBA" id="ARBA00022927"/>
    </source>
</evidence>
<dbReference type="GO" id="GO:0035859">
    <property type="term" value="C:Seh1-associated complex"/>
    <property type="evidence" value="ECO:0007669"/>
    <property type="project" value="TreeGrafter"/>
</dbReference>
<dbReference type="STRING" id="765915.A0A1Y2HYF8"/>
<feature type="repeat" description="WD" evidence="10">
    <location>
        <begin position="98"/>
        <end position="141"/>
    </location>
</feature>
<evidence type="ECO:0000256" key="11">
    <source>
        <dbReference type="SAM" id="MobiDB-lite"/>
    </source>
</evidence>
<dbReference type="GO" id="GO:0005198">
    <property type="term" value="F:structural molecule activity"/>
    <property type="evidence" value="ECO:0007669"/>
    <property type="project" value="InterPro"/>
</dbReference>
<keyword evidence="9" id="KW-0539">Nucleus</keyword>
<dbReference type="PANTHER" id="PTHR11024">
    <property type="entry name" value="NUCLEAR PORE COMPLEX PROTEIN SEC13 / SEH1 FAMILY MEMBER"/>
    <property type="match status" value="1"/>
</dbReference>
<dbReference type="SMART" id="SM00320">
    <property type="entry name" value="WD40"/>
    <property type="match status" value="5"/>
</dbReference>
<feature type="compositionally biased region" description="Low complexity" evidence="11">
    <location>
        <begin position="247"/>
        <end position="257"/>
    </location>
</feature>
<dbReference type="GO" id="GO:1904263">
    <property type="term" value="P:positive regulation of TORC1 signaling"/>
    <property type="evidence" value="ECO:0007669"/>
    <property type="project" value="TreeGrafter"/>
</dbReference>
<evidence type="ECO:0000256" key="10">
    <source>
        <dbReference type="PROSITE-ProRule" id="PRU00221"/>
    </source>
</evidence>
<dbReference type="Pfam" id="PF00400">
    <property type="entry name" value="WD40"/>
    <property type="match status" value="5"/>
</dbReference>